<dbReference type="GeneTree" id="ENSGT00940000155599"/>
<dbReference type="PRINTS" id="PR00081">
    <property type="entry name" value="GDHRDH"/>
</dbReference>
<dbReference type="Ensembl" id="ENSOKIT00005015492.1">
    <property type="protein sequence ID" value="ENSOKIP00005014550.1"/>
    <property type="gene ID" value="ENSOKIG00005006552.1"/>
</dbReference>
<proteinExistence type="inferred from homology"/>
<dbReference type="Gene3D" id="3.40.50.720">
    <property type="entry name" value="NAD(P)-binding Rossmann-like Domain"/>
    <property type="match status" value="1"/>
</dbReference>
<protein>
    <submittedName>
        <fullName evidence="4">Dehydrogenase/reductase (SDR family) member 13b.1</fullName>
    </submittedName>
</protein>
<gene>
    <name evidence="4" type="primary">DHRS13</name>
</gene>
<evidence type="ECO:0000256" key="2">
    <source>
        <dbReference type="ARBA" id="ARBA00023002"/>
    </source>
</evidence>
<organism evidence="4 5">
    <name type="scientific">Oncorhynchus kisutch</name>
    <name type="common">Coho salmon</name>
    <name type="synonym">Salmo kisutch</name>
    <dbReference type="NCBI Taxonomy" id="8019"/>
    <lineage>
        <taxon>Eukaryota</taxon>
        <taxon>Metazoa</taxon>
        <taxon>Chordata</taxon>
        <taxon>Craniata</taxon>
        <taxon>Vertebrata</taxon>
        <taxon>Euteleostomi</taxon>
        <taxon>Actinopterygii</taxon>
        <taxon>Neopterygii</taxon>
        <taxon>Teleostei</taxon>
        <taxon>Protacanthopterygii</taxon>
        <taxon>Salmoniformes</taxon>
        <taxon>Salmonidae</taxon>
        <taxon>Salmoninae</taxon>
        <taxon>Oncorhynchus</taxon>
    </lineage>
</organism>
<name>A0A8C7D5E7_ONCKI</name>
<evidence type="ECO:0000313" key="5">
    <source>
        <dbReference type="Proteomes" id="UP000694557"/>
    </source>
</evidence>
<dbReference type="PANTHER" id="PTHR43157">
    <property type="entry name" value="PHOSPHATIDYLINOSITOL-GLYCAN BIOSYNTHESIS CLASS F PROTEIN-RELATED"/>
    <property type="match status" value="1"/>
</dbReference>
<keyword evidence="2" id="KW-0560">Oxidoreductase</keyword>
<dbReference type="InterPro" id="IPR036291">
    <property type="entry name" value="NAD(P)-bd_dom_sf"/>
</dbReference>
<dbReference type="AlphaFoldDB" id="A0A8C7D5E7"/>
<keyword evidence="5" id="KW-1185">Reference proteome</keyword>
<dbReference type="Pfam" id="PF00106">
    <property type="entry name" value="adh_short"/>
    <property type="match status" value="1"/>
</dbReference>
<sequence length="303" mass="33658">MATFLLVVCVVVGIAFIYHGVVVKGQRCKSKTVNVTGSNTGIGKMTALDLARRGARVILAWRSKQLRLRSNEVVLMHLDLGSLKSVRSFGETFLKTERRLDLLINNAGIYMPGTTEDGLGMMFGVNHIGHFPLTNLLLYHLNKCGQSRVVNVASVGHIFGTIDFNCLNSHKEVGVGDSFMDVFKTYCNSKLCNVLFNHELAKILHSTNYLFFFSGAINSELTRGINKVAMMLMKPFFMFFLKNSVAGSQSTLHCVLQEGLEPLSGCYFSNCTVRRAWSPSLDATSLNQIKSNFICHIHMVSRC</sequence>
<evidence type="ECO:0000256" key="3">
    <source>
        <dbReference type="RuleBase" id="RU000363"/>
    </source>
</evidence>
<accession>A0A8C7D5E7</accession>
<dbReference type="PANTHER" id="PTHR43157:SF51">
    <property type="entry name" value="DEHYDROGENASE_REDUCTASE (SDR FAMILY) MEMBER 13-LIKE 1"/>
    <property type="match status" value="1"/>
</dbReference>
<comment type="similarity">
    <text evidence="1 3">Belongs to the short-chain dehydrogenases/reductases (SDR) family.</text>
</comment>
<dbReference type="InterPro" id="IPR002347">
    <property type="entry name" value="SDR_fam"/>
</dbReference>
<reference evidence="4" key="1">
    <citation type="submission" date="2025-08" db="UniProtKB">
        <authorList>
            <consortium name="Ensembl"/>
        </authorList>
    </citation>
    <scope>IDENTIFICATION</scope>
</reference>
<evidence type="ECO:0000313" key="4">
    <source>
        <dbReference type="Ensembl" id="ENSOKIP00005014550.1"/>
    </source>
</evidence>
<dbReference type="SUPFAM" id="SSF51735">
    <property type="entry name" value="NAD(P)-binding Rossmann-fold domains"/>
    <property type="match status" value="1"/>
</dbReference>
<dbReference type="GO" id="GO:0016491">
    <property type="term" value="F:oxidoreductase activity"/>
    <property type="evidence" value="ECO:0007669"/>
    <property type="project" value="UniProtKB-KW"/>
</dbReference>
<dbReference type="PRINTS" id="PR00080">
    <property type="entry name" value="SDRFAMILY"/>
</dbReference>
<evidence type="ECO:0000256" key="1">
    <source>
        <dbReference type="ARBA" id="ARBA00006484"/>
    </source>
</evidence>
<reference evidence="4" key="2">
    <citation type="submission" date="2025-09" db="UniProtKB">
        <authorList>
            <consortium name="Ensembl"/>
        </authorList>
    </citation>
    <scope>IDENTIFICATION</scope>
</reference>
<dbReference type="Proteomes" id="UP000694557">
    <property type="component" value="Unassembled WGS sequence"/>
</dbReference>